<organism evidence="2 3">
    <name type="scientific">Streptomyces chryseus</name>
    <dbReference type="NCBI Taxonomy" id="68186"/>
    <lineage>
        <taxon>Bacteria</taxon>
        <taxon>Bacillati</taxon>
        <taxon>Actinomycetota</taxon>
        <taxon>Actinomycetes</taxon>
        <taxon>Kitasatosporales</taxon>
        <taxon>Streptomycetaceae</taxon>
        <taxon>Streptomyces</taxon>
    </lineage>
</organism>
<dbReference type="Proteomes" id="UP000599437">
    <property type="component" value="Unassembled WGS sequence"/>
</dbReference>
<keyword evidence="3" id="KW-1185">Reference proteome</keyword>
<evidence type="ECO:0000256" key="1">
    <source>
        <dbReference type="SAM" id="MobiDB-lite"/>
    </source>
</evidence>
<feature type="compositionally biased region" description="Basic and acidic residues" evidence="1">
    <location>
        <begin position="1"/>
        <end position="11"/>
    </location>
</feature>
<comment type="caution">
    <text evidence="2">The sequence shown here is derived from an EMBL/GenBank/DDBJ whole genome shotgun (WGS) entry which is preliminary data.</text>
</comment>
<name>A0ABQ3EBG8_9ACTN</name>
<protein>
    <submittedName>
        <fullName evidence="2">Uncharacterized protein</fullName>
    </submittedName>
</protein>
<proteinExistence type="predicted"/>
<feature type="region of interest" description="Disordered" evidence="1">
    <location>
        <begin position="1"/>
        <end position="24"/>
    </location>
</feature>
<dbReference type="EMBL" id="BMVO01000045">
    <property type="protein sequence ID" value="GHB32534.1"/>
    <property type="molecule type" value="Genomic_DNA"/>
</dbReference>
<feature type="region of interest" description="Disordered" evidence="1">
    <location>
        <begin position="82"/>
        <end position="103"/>
    </location>
</feature>
<reference evidence="3" key="1">
    <citation type="journal article" date="2019" name="Int. J. Syst. Evol. Microbiol.">
        <title>The Global Catalogue of Microorganisms (GCM) 10K type strain sequencing project: providing services to taxonomists for standard genome sequencing and annotation.</title>
        <authorList>
            <consortium name="The Broad Institute Genomics Platform"/>
            <consortium name="The Broad Institute Genome Sequencing Center for Infectious Disease"/>
            <person name="Wu L."/>
            <person name="Ma J."/>
        </authorList>
    </citation>
    <scope>NUCLEOTIDE SEQUENCE [LARGE SCALE GENOMIC DNA]</scope>
    <source>
        <strain evidence="3">JCM 4737</strain>
    </source>
</reference>
<evidence type="ECO:0000313" key="3">
    <source>
        <dbReference type="Proteomes" id="UP000599437"/>
    </source>
</evidence>
<gene>
    <name evidence="2" type="ORF">GCM10010346_64790</name>
</gene>
<evidence type="ECO:0000313" key="2">
    <source>
        <dbReference type="EMBL" id="GHB32534.1"/>
    </source>
</evidence>
<sequence length="146" mass="15796">MHPQRTARESSTHTVSIRTSPAEATVHRVECIQRAPTMSCTPARVHDIAGECTASPRECTASSDAMQSIHAPRTRCAVLDETMRTRSAGGPRGCARGAPTERLEAHRPHRVRAPARPAGRTRAAGVQCRLGVIRVPNSCDLSHFRG</sequence>
<accession>A0ABQ3EBG8</accession>